<keyword evidence="5 6" id="KW-0067">ATP-binding</keyword>
<feature type="compositionally biased region" description="Low complexity" evidence="7">
    <location>
        <begin position="13"/>
        <end position="24"/>
    </location>
</feature>
<gene>
    <name evidence="8" type="ORF">CJ030_MR3G001264</name>
</gene>
<feature type="region of interest" description="Disordered" evidence="7">
    <location>
        <begin position="99"/>
        <end position="179"/>
    </location>
</feature>
<dbReference type="PANTHER" id="PTHR43895:SF160">
    <property type="entry name" value="CBL-INTERACTING SERINE_THREONINE-PROTEIN KINASE 14"/>
    <property type="match status" value="1"/>
</dbReference>
<keyword evidence="2" id="KW-0808">Transferase</keyword>
<comment type="caution">
    <text evidence="8">The sequence shown here is derived from an EMBL/GenBank/DDBJ whole genome shotgun (WGS) entry which is preliminary data.</text>
</comment>
<dbReference type="InterPro" id="IPR017441">
    <property type="entry name" value="Protein_kinase_ATP_BS"/>
</dbReference>
<dbReference type="InterPro" id="IPR011009">
    <property type="entry name" value="Kinase-like_dom_sf"/>
</dbReference>
<evidence type="ECO:0000256" key="2">
    <source>
        <dbReference type="ARBA" id="ARBA00022679"/>
    </source>
</evidence>
<evidence type="ECO:0000313" key="9">
    <source>
        <dbReference type="Proteomes" id="UP000516437"/>
    </source>
</evidence>
<evidence type="ECO:0000256" key="5">
    <source>
        <dbReference type="ARBA" id="ARBA00022840"/>
    </source>
</evidence>
<evidence type="ECO:0000256" key="3">
    <source>
        <dbReference type="ARBA" id="ARBA00022741"/>
    </source>
</evidence>
<reference evidence="8 9" key="1">
    <citation type="journal article" date="2019" name="Plant Biotechnol. J.">
        <title>The red bayberry genome and genetic basis of sex determination.</title>
        <authorList>
            <person name="Jia H.M."/>
            <person name="Jia H.J."/>
            <person name="Cai Q.L."/>
            <person name="Wang Y."/>
            <person name="Zhao H.B."/>
            <person name="Yang W.F."/>
            <person name="Wang G.Y."/>
            <person name="Li Y.H."/>
            <person name="Zhan D.L."/>
            <person name="Shen Y.T."/>
            <person name="Niu Q.F."/>
            <person name="Chang L."/>
            <person name="Qiu J."/>
            <person name="Zhao L."/>
            <person name="Xie H.B."/>
            <person name="Fu W.Y."/>
            <person name="Jin J."/>
            <person name="Li X.W."/>
            <person name="Jiao Y."/>
            <person name="Zhou C.C."/>
            <person name="Tu T."/>
            <person name="Chai C.Y."/>
            <person name="Gao J.L."/>
            <person name="Fan L.J."/>
            <person name="van de Weg E."/>
            <person name="Wang J.Y."/>
            <person name="Gao Z.S."/>
        </authorList>
    </citation>
    <scope>NUCLEOTIDE SEQUENCE [LARGE SCALE GENOMIC DNA]</scope>
    <source>
        <tissue evidence="8">Leaves</tissue>
    </source>
</reference>
<dbReference type="AlphaFoldDB" id="A0A6A1W2Z0"/>
<evidence type="ECO:0000256" key="7">
    <source>
        <dbReference type="SAM" id="MobiDB-lite"/>
    </source>
</evidence>
<dbReference type="EMBL" id="RXIC02000021">
    <property type="protein sequence ID" value="KAB1219253.1"/>
    <property type="molecule type" value="Genomic_DNA"/>
</dbReference>
<dbReference type="OrthoDB" id="1660323at2759"/>
<dbReference type="GO" id="GO:0007165">
    <property type="term" value="P:signal transduction"/>
    <property type="evidence" value="ECO:0007669"/>
    <property type="project" value="TreeGrafter"/>
</dbReference>
<accession>A0A6A1W2Z0</accession>
<feature type="binding site" evidence="6">
    <location>
        <position position="62"/>
    </location>
    <ligand>
        <name>ATP</name>
        <dbReference type="ChEBI" id="CHEBI:30616"/>
    </ligand>
</feature>
<protein>
    <submittedName>
        <fullName evidence="8">CBL-interacting serine/threonine-protein kinase 14</fullName>
    </submittedName>
</protein>
<dbReference type="SUPFAM" id="SSF56112">
    <property type="entry name" value="Protein kinase-like (PK-like)"/>
    <property type="match status" value="1"/>
</dbReference>
<keyword evidence="9" id="KW-1185">Reference proteome</keyword>
<proteinExistence type="predicted"/>
<dbReference type="PANTHER" id="PTHR43895">
    <property type="entry name" value="CALCIUM/CALMODULIN-DEPENDENT PROTEIN KINASE KINASE-RELATED"/>
    <property type="match status" value="1"/>
</dbReference>
<dbReference type="GO" id="GO:0005524">
    <property type="term" value="F:ATP binding"/>
    <property type="evidence" value="ECO:0007669"/>
    <property type="project" value="UniProtKB-UniRule"/>
</dbReference>
<feature type="compositionally biased region" description="Acidic residues" evidence="7">
    <location>
        <begin position="1"/>
        <end position="12"/>
    </location>
</feature>
<evidence type="ECO:0000256" key="4">
    <source>
        <dbReference type="ARBA" id="ARBA00022777"/>
    </source>
</evidence>
<feature type="compositionally biased region" description="Basic and acidic residues" evidence="7">
    <location>
        <begin position="135"/>
        <end position="161"/>
    </location>
</feature>
<evidence type="ECO:0000256" key="6">
    <source>
        <dbReference type="PROSITE-ProRule" id="PRU10141"/>
    </source>
</evidence>
<keyword evidence="1" id="KW-0723">Serine/threonine-protein kinase</keyword>
<dbReference type="GO" id="GO:0004674">
    <property type="term" value="F:protein serine/threonine kinase activity"/>
    <property type="evidence" value="ECO:0007669"/>
    <property type="project" value="UniProtKB-KW"/>
</dbReference>
<sequence>MPEIGNETEDTAMEATSSTGEASSSEVNLFGKYELGKLIGYGAFAKVYHARNVNTGQSVAIKAMSNRKMLKGGLTENIKREHLPIAHGLDRLAKGHIGATDNNFSQETKQEGSPIVESPCAEDSSSDAESLDIDANAKVEEKVEEVKVEVTEKHHSPLEEKFGEEEEEGGRRRGRGGRE</sequence>
<dbReference type="Gene3D" id="3.30.200.20">
    <property type="entry name" value="Phosphorylase Kinase, domain 1"/>
    <property type="match status" value="1"/>
</dbReference>
<evidence type="ECO:0000256" key="1">
    <source>
        <dbReference type="ARBA" id="ARBA00022527"/>
    </source>
</evidence>
<keyword evidence="3 6" id="KW-0547">Nucleotide-binding</keyword>
<keyword evidence="4 8" id="KW-0418">Kinase</keyword>
<evidence type="ECO:0000313" key="8">
    <source>
        <dbReference type="EMBL" id="KAB1219253.1"/>
    </source>
</evidence>
<dbReference type="PROSITE" id="PS00107">
    <property type="entry name" value="PROTEIN_KINASE_ATP"/>
    <property type="match status" value="1"/>
</dbReference>
<dbReference type="Proteomes" id="UP000516437">
    <property type="component" value="Chromosome 3"/>
</dbReference>
<feature type="region of interest" description="Disordered" evidence="7">
    <location>
        <begin position="1"/>
        <end position="24"/>
    </location>
</feature>
<organism evidence="8 9">
    <name type="scientific">Morella rubra</name>
    <name type="common">Chinese bayberry</name>
    <dbReference type="NCBI Taxonomy" id="262757"/>
    <lineage>
        <taxon>Eukaryota</taxon>
        <taxon>Viridiplantae</taxon>
        <taxon>Streptophyta</taxon>
        <taxon>Embryophyta</taxon>
        <taxon>Tracheophyta</taxon>
        <taxon>Spermatophyta</taxon>
        <taxon>Magnoliopsida</taxon>
        <taxon>eudicotyledons</taxon>
        <taxon>Gunneridae</taxon>
        <taxon>Pentapetalae</taxon>
        <taxon>rosids</taxon>
        <taxon>fabids</taxon>
        <taxon>Fagales</taxon>
        <taxon>Myricaceae</taxon>
        <taxon>Morella</taxon>
    </lineage>
</organism>
<name>A0A6A1W2Z0_9ROSI</name>